<keyword evidence="4" id="KW-0378">Hydrolase</keyword>
<gene>
    <name evidence="4" type="ORF">DYE49_01200</name>
</gene>
<proteinExistence type="predicted"/>
<keyword evidence="2" id="KW-1133">Transmembrane helix</keyword>
<protein>
    <submittedName>
        <fullName evidence="4">CPBP family intramembrane metalloprotease</fullName>
    </submittedName>
</protein>
<evidence type="ECO:0000313" key="5">
    <source>
        <dbReference type="Proteomes" id="UP000593591"/>
    </source>
</evidence>
<dbReference type="GO" id="GO:0004175">
    <property type="term" value="F:endopeptidase activity"/>
    <property type="evidence" value="ECO:0007669"/>
    <property type="project" value="UniProtKB-ARBA"/>
</dbReference>
<accession>A0A7M1XI18</accession>
<dbReference type="PANTHER" id="PTHR36435:SF1">
    <property type="entry name" value="CAAX AMINO TERMINAL PROTEASE FAMILY PROTEIN"/>
    <property type="match status" value="1"/>
</dbReference>
<evidence type="ECO:0000256" key="2">
    <source>
        <dbReference type="SAM" id="Phobius"/>
    </source>
</evidence>
<evidence type="ECO:0000313" key="4">
    <source>
        <dbReference type="EMBL" id="QOS39144.1"/>
    </source>
</evidence>
<feature type="transmembrane region" description="Helical" evidence="2">
    <location>
        <begin position="274"/>
        <end position="292"/>
    </location>
</feature>
<organism evidence="4 5">
    <name type="scientific">Treponema rectale</name>
    <dbReference type="NCBI Taxonomy" id="744512"/>
    <lineage>
        <taxon>Bacteria</taxon>
        <taxon>Pseudomonadati</taxon>
        <taxon>Spirochaetota</taxon>
        <taxon>Spirochaetia</taxon>
        <taxon>Spirochaetales</taxon>
        <taxon>Treponemataceae</taxon>
        <taxon>Treponema</taxon>
    </lineage>
</organism>
<dbReference type="Proteomes" id="UP000593591">
    <property type="component" value="Chromosome"/>
</dbReference>
<dbReference type="InterPro" id="IPR052710">
    <property type="entry name" value="CAAX_protease"/>
</dbReference>
<feature type="transmembrane region" description="Helical" evidence="2">
    <location>
        <begin position="39"/>
        <end position="68"/>
    </location>
</feature>
<name>A0A7M1XI18_9SPIR</name>
<feature type="transmembrane region" description="Helical" evidence="2">
    <location>
        <begin position="241"/>
        <end position="262"/>
    </location>
</feature>
<dbReference type="GO" id="GO:0080120">
    <property type="term" value="P:CAAX-box protein maturation"/>
    <property type="evidence" value="ECO:0007669"/>
    <property type="project" value="UniProtKB-ARBA"/>
</dbReference>
<feature type="region of interest" description="Disordered" evidence="1">
    <location>
        <begin position="1"/>
        <end position="22"/>
    </location>
</feature>
<dbReference type="GO" id="GO:0006508">
    <property type="term" value="P:proteolysis"/>
    <property type="evidence" value="ECO:0007669"/>
    <property type="project" value="UniProtKB-KW"/>
</dbReference>
<keyword evidence="2" id="KW-0472">Membrane</keyword>
<feature type="transmembrane region" description="Helical" evidence="2">
    <location>
        <begin position="159"/>
        <end position="178"/>
    </location>
</feature>
<reference evidence="4 5" key="1">
    <citation type="submission" date="2018-08" db="EMBL/GenBank/DDBJ databases">
        <title>The first complete genome of Treponema rectale (CHPAT), a commensal spirochete of the bovine rectum.</title>
        <authorList>
            <person name="Staton G.J."/>
            <person name="Clegg S.R."/>
            <person name="Carter S.D."/>
            <person name="Radford A.D."/>
            <person name="Darby A."/>
            <person name="Hall N."/>
            <person name="Birtles R.J."/>
            <person name="Evans N.J."/>
        </authorList>
    </citation>
    <scope>NUCLEOTIDE SEQUENCE [LARGE SCALE GENOMIC DNA]</scope>
    <source>
        <strain evidence="4 5">CHPA</strain>
    </source>
</reference>
<feature type="transmembrane region" description="Helical" evidence="2">
    <location>
        <begin position="80"/>
        <end position="101"/>
    </location>
</feature>
<dbReference type="GO" id="GO:0008237">
    <property type="term" value="F:metallopeptidase activity"/>
    <property type="evidence" value="ECO:0007669"/>
    <property type="project" value="UniProtKB-KW"/>
</dbReference>
<feature type="transmembrane region" description="Helical" evidence="2">
    <location>
        <begin position="121"/>
        <end position="147"/>
    </location>
</feature>
<feature type="transmembrane region" description="Helical" evidence="2">
    <location>
        <begin position="199"/>
        <end position="221"/>
    </location>
</feature>
<keyword evidence="2" id="KW-0812">Transmembrane</keyword>
<dbReference type="AlphaFoldDB" id="A0A7M1XI18"/>
<evidence type="ECO:0000256" key="1">
    <source>
        <dbReference type="SAM" id="MobiDB-lite"/>
    </source>
</evidence>
<dbReference type="InterPro" id="IPR003675">
    <property type="entry name" value="Rce1/LyrA-like_dom"/>
</dbReference>
<dbReference type="Pfam" id="PF02517">
    <property type="entry name" value="Rce1-like"/>
    <property type="match status" value="1"/>
</dbReference>
<keyword evidence="4" id="KW-0645">Protease</keyword>
<feature type="compositionally biased region" description="Basic and acidic residues" evidence="1">
    <location>
        <begin position="7"/>
        <end position="21"/>
    </location>
</feature>
<evidence type="ECO:0000259" key="3">
    <source>
        <dbReference type="Pfam" id="PF02517"/>
    </source>
</evidence>
<dbReference type="PANTHER" id="PTHR36435">
    <property type="entry name" value="SLR1288 PROTEIN"/>
    <property type="match status" value="1"/>
</dbReference>
<feature type="domain" description="CAAX prenyl protease 2/Lysostaphin resistance protein A-like" evidence="3">
    <location>
        <begin position="163"/>
        <end position="280"/>
    </location>
</feature>
<keyword evidence="4" id="KW-0482">Metalloprotease</keyword>
<dbReference type="EMBL" id="CP031517">
    <property type="protein sequence ID" value="QOS39144.1"/>
    <property type="molecule type" value="Genomic_DNA"/>
</dbReference>
<dbReference type="KEGG" id="trc:DYE49_01200"/>
<sequence>MEIFNDETQKNEKYSSSDENKSFFPRSELNDWLPLWEKVVFFLFGLFGLRIIATIVQLVVVVTPLVIINDGVMKLTDFGSAFVNFLIYLLVAGGFLVLIFFDKRKTYQRLFKEFTKVDTYIYAAIGFGLVFASQSILGNLFNLIPWYGTNANQEAVNDIALRQPVLMFITTVFLAPFVEELTYRIGVLDTLGHKYQFRWLGIVISALIFGLIHIDVLTPWSNLLGAISGGMEDVSIFRYQLYTELLSLIIYVTSGLALGFTYAKSGKIASSMTAHMMVNILSMISIFLNAALNANAEFRFLG</sequence>